<accession>A0A8J6QAK1</accession>
<dbReference type="GO" id="GO:0000455">
    <property type="term" value="P:enzyme-directed rRNA pseudouridine synthesis"/>
    <property type="evidence" value="ECO:0007669"/>
    <property type="project" value="UniProtKB-ARBA"/>
</dbReference>
<reference evidence="6" key="2">
    <citation type="submission" date="2020-09" db="EMBL/GenBank/DDBJ databases">
        <authorList>
            <person name="Wu Z."/>
        </authorList>
    </citation>
    <scope>NUCLEOTIDE SEQUENCE</scope>
    <source>
        <strain evidence="6">SC17</strain>
    </source>
</reference>
<evidence type="ECO:0000313" key="7">
    <source>
        <dbReference type="Proteomes" id="UP000602057"/>
    </source>
</evidence>
<keyword evidence="7" id="KW-1185">Reference proteome</keyword>
<dbReference type="GO" id="GO:0120159">
    <property type="term" value="F:rRNA pseudouridine synthase activity"/>
    <property type="evidence" value="ECO:0007669"/>
    <property type="project" value="UniProtKB-ARBA"/>
</dbReference>
<dbReference type="InterPro" id="IPR020103">
    <property type="entry name" value="PsdUridine_synth_cat_dom_sf"/>
</dbReference>
<evidence type="ECO:0000256" key="2">
    <source>
        <dbReference type="ARBA" id="ARBA00023235"/>
    </source>
</evidence>
<keyword evidence="2" id="KW-0413">Isomerase</keyword>
<gene>
    <name evidence="6" type="ORF">ICJ84_02150</name>
</gene>
<organism evidence="6 7">
    <name type="scientific">Aestuariibaculum suncheonense</name>
    <dbReference type="NCBI Taxonomy" id="1028745"/>
    <lineage>
        <taxon>Bacteria</taxon>
        <taxon>Pseudomonadati</taxon>
        <taxon>Bacteroidota</taxon>
        <taxon>Flavobacteriia</taxon>
        <taxon>Flavobacteriales</taxon>
        <taxon>Flavobacteriaceae</taxon>
    </lineage>
</organism>
<dbReference type="PANTHER" id="PTHR47683">
    <property type="entry name" value="PSEUDOURIDINE SYNTHASE FAMILY PROTEIN-RELATED"/>
    <property type="match status" value="1"/>
</dbReference>
<feature type="region of interest" description="Disordered" evidence="4">
    <location>
        <begin position="1"/>
        <end position="56"/>
    </location>
</feature>
<dbReference type="InterPro" id="IPR050343">
    <property type="entry name" value="RsuA_PseudoU_synthase"/>
</dbReference>
<evidence type="ECO:0000259" key="5">
    <source>
        <dbReference type="SMART" id="SM00363"/>
    </source>
</evidence>
<feature type="domain" description="RNA-binding S4" evidence="5">
    <location>
        <begin position="60"/>
        <end position="122"/>
    </location>
</feature>
<evidence type="ECO:0000256" key="4">
    <source>
        <dbReference type="SAM" id="MobiDB-lite"/>
    </source>
</evidence>
<sequence>MSRQQGTNKKGKPSGRGQQSGVKKNASRGTSNSKTKSFARGNAPVKKTSSNQKVSNSDEIRLNKYVANSGMCSRREADVHIATGLVTVNGVVVTEMGYKVKPGDEVRYDGSRINPEKKAYVLLNKPKGFATTTSEGKGRTVMDLVANATSSRIKPIGRLGRNSKGLILFTNDEAIMNKFTNSKNGVPRLFHIELSKNLKLEDLKKIQAGFKIEDKLVAVEEISYIDGASKKEIGLKIKNTGNTIIRTIFEHLNYDIVSLDCVAIAHLTKKDIPRGHWKHLTEQELNSLKML</sequence>
<dbReference type="GO" id="GO:0003723">
    <property type="term" value="F:RNA binding"/>
    <property type="evidence" value="ECO:0007669"/>
    <property type="project" value="UniProtKB-KW"/>
</dbReference>
<dbReference type="SMART" id="SM00363">
    <property type="entry name" value="S4"/>
    <property type="match status" value="1"/>
</dbReference>
<feature type="compositionally biased region" description="Polar residues" evidence="4">
    <location>
        <begin position="16"/>
        <end position="36"/>
    </location>
</feature>
<dbReference type="Gene3D" id="3.30.70.1560">
    <property type="entry name" value="Alpha-L RNA-binding motif"/>
    <property type="match status" value="1"/>
</dbReference>
<dbReference type="InterPro" id="IPR036986">
    <property type="entry name" value="S4_RNA-bd_sf"/>
</dbReference>
<evidence type="ECO:0000256" key="3">
    <source>
        <dbReference type="PROSITE-ProRule" id="PRU00182"/>
    </source>
</evidence>
<comment type="similarity">
    <text evidence="1">Belongs to the pseudouridine synthase RsuA family.</text>
</comment>
<dbReference type="FunFam" id="3.10.290.10:FF:000003">
    <property type="entry name" value="Pseudouridine synthase"/>
    <property type="match status" value="1"/>
</dbReference>
<dbReference type="AlphaFoldDB" id="A0A8J6QAK1"/>
<evidence type="ECO:0000313" key="6">
    <source>
        <dbReference type="EMBL" id="MBD0834230.1"/>
    </source>
</evidence>
<protein>
    <submittedName>
        <fullName evidence="6">rRNA pseudouridine synthase</fullName>
    </submittedName>
</protein>
<keyword evidence="3" id="KW-0694">RNA-binding</keyword>
<dbReference type="PANTHER" id="PTHR47683:SF2">
    <property type="entry name" value="RNA-BINDING S4 DOMAIN-CONTAINING PROTEIN"/>
    <property type="match status" value="1"/>
</dbReference>
<comment type="caution">
    <text evidence="6">The sequence shown here is derived from an EMBL/GenBank/DDBJ whole genome shotgun (WGS) entry which is preliminary data.</text>
</comment>
<proteinExistence type="inferred from homology"/>
<dbReference type="SUPFAM" id="SSF55120">
    <property type="entry name" value="Pseudouridine synthase"/>
    <property type="match status" value="1"/>
</dbReference>
<dbReference type="RefSeq" id="WP_188214713.1">
    <property type="nucleotide sequence ID" value="NZ_BAABGH010000004.1"/>
</dbReference>
<dbReference type="SUPFAM" id="SSF55174">
    <property type="entry name" value="Alpha-L RNA-binding motif"/>
    <property type="match status" value="1"/>
</dbReference>
<dbReference type="CDD" id="cd00165">
    <property type="entry name" value="S4"/>
    <property type="match status" value="1"/>
</dbReference>
<dbReference type="Gene3D" id="3.30.70.580">
    <property type="entry name" value="Pseudouridine synthase I, catalytic domain, N-terminal subdomain"/>
    <property type="match status" value="1"/>
</dbReference>
<dbReference type="InterPro" id="IPR042092">
    <property type="entry name" value="PsdUridine_s_RsuA/RluB/E/F_cat"/>
</dbReference>
<dbReference type="Gene3D" id="3.10.290.10">
    <property type="entry name" value="RNA-binding S4 domain"/>
    <property type="match status" value="1"/>
</dbReference>
<dbReference type="Proteomes" id="UP000602057">
    <property type="component" value="Unassembled WGS sequence"/>
</dbReference>
<evidence type="ECO:0000256" key="1">
    <source>
        <dbReference type="ARBA" id="ARBA00008348"/>
    </source>
</evidence>
<dbReference type="EMBL" id="JACVXC010000001">
    <property type="protein sequence ID" value="MBD0834230.1"/>
    <property type="molecule type" value="Genomic_DNA"/>
</dbReference>
<dbReference type="InterPro" id="IPR020094">
    <property type="entry name" value="TruA/RsuA/RluB/E/F_N"/>
</dbReference>
<reference evidence="6" key="1">
    <citation type="journal article" date="2013" name="Int. J. Syst. Evol. Microbiol.">
        <title>Aestuariibaculum suncheonense gen. nov., sp. nov., a marine bacterium of the family Flavobacteriaceae isolated from a tidal flat and emended descriptions of the genera Gaetbulibacter and Tamlana.</title>
        <authorList>
            <person name="Jeong S.H."/>
            <person name="Park M.S."/>
            <person name="Jin H.M."/>
            <person name="Lee K."/>
            <person name="Park W."/>
            <person name="Jeon C.O."/>
        </authorList>
    </citation>
    <scope>NUCLEOTIDE SEQUENCE</scope>
    <source>
        <strain evidence="6">SC17</strain>
    </source>
</reference>
<dbReference type="PROSITE" id="PS50889">
    <property type="entry name" value="S4"/>
    <property type="match status" value="1"/>
</dbReference>
<name>A0A8J6QAK1_9FLAO</name>
<dbReference type="InterPro" id="IPR002942">
    <property type="entry name" value="S4_RNA-bd"/>
</dbReference>
<dbReference type="InterPro" id="IPR006145">
    <property type="entry name" value="PsdUridine_synth_RsuA/RluA"/>
</dbReference>
<dbReference type="Pfam" id="PF01479">
    <property type="entry name" value="S4"/>
    <property type="match status" value="1"/>
</dbReference>
<dbReference type="Pfam" id="PF00849">
    <property type="entry name" value="PseudoU_synth_2"/>
    <property type="match status" value="1"/>
</dbReference>